<evidence type="ECO:0000259" key="2">
    <source>
        <dbReference type="SMART" id="SM00922"/>
    </source>
</evidence>
<dbReference type="SUPFAM" id="SSF51604">
    <property type="entry name" value="Enolase C-terminal domain-like"/>
    <property type="match status" value="1"/>
</dbReference>
<gene>
    <name evidence="3" type="ORF">FYJ74_11115</name>
</gene>
<dbReference type="GO" id="GO:0016829">
    <property type="term" value="F:lyase activity"/>
    <property type="evidence" value="ECO:0007669"/>
    <property type="project" value="UniProtKB-KW"/>
</dbReference>
<proteinExistence type="predicted"/>
<dbReference type="EMBL" id="VUNH01000014">
    <property type="protein sequence ID" value="MST56569.1"/>
    <property type="molecule type" value="Genomic_DNA"/>
</dbReference>
<dbReference type="PANTHER" id="PTHR48080">
    <property type="entry name" value="D-GALACTONATE DEHYDRATASE-RELATED"/>
    <property type="match status" value="1"/>
</dbReference>
<feature type="domain" description="Mandelate racemase/muconate lactonizing enzyme C-terminal" evidence="2">
    <location>
        <begin position="149"/>
        <end position="264"/>
    </location>
</feature>
<dbReference type="Pfam" id="PF02746">
    <property type="entry name" value="MR_MLE_N"/>
    <property type="match status" value="1"/>
</dbReference>
<dbReference type="AlphaFoldDB" id="A0A6L5YED5"/>
<dbReference type="InterPro" id="IPR029017">
    <property type="entry name" value="Enolase-like_N"/>
</dbReference>
<sequence length="396" mass="44745">MKITSMKVFLTEYDRSKTPEFPKKSKVVGVRIFTDEGIYGDGEVAGIHATYAAYGMIRDLWPLIVGQDPFSNEVLWDHMMLRTFWGQNGGAFWYSGVSAIDIALWDIKSKALKMPLHKLLGGKRRNKVRCYASQLQFGWGEYDSPAVTVEDYVERAKLALADGYDAIKIDFLNWDDKGNILREDGRLGLLSPYYVNMYSERVHAVRDAIGPNVDLIIENHAGTNTQSAIQLAAAVQDCNIYYFEEPNTPVFYNNKNVKDNIKMPISHGERIFGRWEYLPYFLNKSVQVIQPDLGNAGGITETKRVCDLAYVFDIGVQIHTCASHLLTPPSVQIEACLNNFVIHEQHVRSKNPTNMELTDKIIMPKNGYLEVSDDPGLGIEWSEKALASPEQYTLEA</sequence>
<dbReference type="SFLD" id="SFLDG00179">
    <property type="entry name" value="mandelate_racemase"/>
    <property type="match status" value="1"/>
</dbReference>
<accession>A0A6L5YED5</accession>
<keyword evidence="4" id="KW-1185">Reference proteome</keyword>
<dbReference type="SFLD" id="SFLDS00001">
    <property type="entry name" value="Enolase"/>
    <property type="match status" value="1"/>
</dbReference>
<dbReference type="RefSeq" id="WP_154529643.1">
    <property type="nucleotide sequence ID" value="NZ_VUNH01000014.1"/>
</dbReference>
<dbReference type="Pfam" id="PF13378">
    <property type="entry name" value="MR_MLE_C"/>
    <property type="match status" value="1"/>
</dbReference>
<dbReference type="SMART" id="SM00922">
    <property type="entry name" value="MR_MLE"/>
    <property type="match status" value="1"/>
</dbReference>
<reference evidence="3 4" key="1">
    <citation type="submission" date="2019-08" db="EMBL/GenBank/DDBJ databases">
        <title>In-depth cultivation of the pig gut microbiome towards novel bacterial diversity and tailored functional studies.</title>
        <authorList>
            <person name="Wylensek D."/>
            <person name="Hitch T.C.A."/>
            <person name="Clavel T."/>
        </authorList>
    </citation>
    <scope>NUCLEOTIDE SEQUENCE [LARGE SCALE GENOMIC DNA]</scope>
    <source>
        <strain evidence="3 4">SM-530-WT-4B</strain>
    </source>
</reference>
<dbReference type="InterPro" id="IPR034593">
    <property type="entry name" value="DgoD-like"/>
</dbReference>
<organism evidence="3 4">
    <name type="scientific">Pyramidobacter porci</name>
    <dbReference type="NCBI Taxonomy" id="2605789"/>
    <lineage>
        <taxon>Bacteria</taxon>
        <taxon>Thermotogati</taxon>
        <taxon>Synergistota</taxon>
        <taxon>Synergistia</taxon>
        <taxon>Synergistales</taxon>
        <taxon>Dethiosulfovibrionaceae</taxon>
        <taxon>Pyramidobacter</taxon>
    </lineage>
</organism>
<evidence type="ECO:0000313" key="4">
    <source>
        <dbReference type="Proteomes" id="UP000473699"/>
    </source>
</evidence>
<dbReference type="InterPro" id="IPR036849">
    <property type="entry name" value="Enolase-like_C_sf"/>
</dbReference>
<keyword evidence="1" id="KW-0456">Lyase</keyword>
<dbReference type="PANTHER" id="PTHR48080:SF2">
    <property type="entry name" value="D-GALACTONATE DEHYDRATASE"/>
    <property type="match status" value="1"/>
</dbReference>
<name>A0A6L5YED5_9BACT</name>
<dbReference type="InterPro" id="IPR029065">
    <property type="entry name" value="Enolase_C-like"/>
</dbReference>
<dbReference type="Gene3D" id="3.20.20.120">
    <property type="entry name" value="Enolase-like C-terminal domain"/>
    <property type="match status" value="1"/>
</dbReference>
<protein>
    <submittedName>
        <fullName evidence="3">Mandelate racemase/muconate lactonizing enzyme family protein</fullName>
    </submittedName>
</protein>
<evidence type="ECO:0000256" key="1">
    <source>
        <dbReference type="ARBA" id="ARBA00023239"/>
    </source>
</evidence>
<comment type="caution">
    <text evidence="3">The sequence shown here is derived from an EMBL/GenBank/DDBJ whole genome shotgun (WGS) entry which is preliminary data.</text>
</comment>
<dbReference type="CDD" id="cd03316">
    <property type="entry name" value="MR_like"/>
    <property type="match status" value="1"/>
</dbReference>
<evidence type="ECO:0000313" key="3">
    <source>
        <dbReference type="EMBL" id="MST56569.1"/>
    </source>
</evidence>
<dbReference type="Proteomes" id="UP000473699">
    <property type="component" value="Unassembled WGS sequence"/>
</dbReference>
<dbReference type="InterPro" id="IPR013342">
    <property type="entry name" value="Mandelate_racemase_C"/>
</dbReference>
<dbReference type="SUPFAM" id="SSF54826">
    <property type="entry name" value="Enolase N-terminal domain-like"/>
    <property type="match status" value="1"/>
</dbReference>
<dbReference type="Gene3D" id="3.30.390.10">
    <property type="entry name" value="Enolase-like, N-terminal domain"/>
    <property type="match status" value="1"/>
</dbReference>
<dbReference type="InterPro" id="IPR013341">
    <property type="entry name" value="Mandelate_racemase_N_dom"/>
</dbReference>